<proteinExistence type="predicted"/>
<name>A0ABU3LGA8_9FLAO</name>
<dbReference type="PANTHER" id="PTHR43792">
    <property type="entry name" value="GNAT FAMILY, PUTATIVE (AFU_ORTHOLOGUE AFUA_3G00765)-RELATED-RELATED"/>
    <property type="match status" value="1"/>
</dbReference>
<organism evidence="2 3">
    <name type="scientific">Asprobacillus argus</name>
    <dbReference type="NCBI Taxonomy" id="3076534"/>
    <lineage>
        <taxon>Bacteria</taxon>
        <taxon>Pseudomonadati</taxon>
        <taxon>Bacteroidota</taxon>
        <taxon>Flavobacteriia</taxon>
        <taxon>Flavobacteriales</taxon>
        <taxon>Flavobacteriaceae</taxon>
        <taxon>Asprobacillus</taxon>
    </lineage>
</organism>
<gene>
    <name evidence="2" type="ORF">RQM59_08015</name>
</gene>
<dbReference type="Gene3D" id="3.40.630.30">
    <property type="match status" value="1"/>
</dbReference>
<comment type="caution">
    <text evidence="2">The sequence shown here is derived from an EMBL/GenBank/DDBJ whole genome shotgun (WGS) entry which is preliminary data.</text>
</comment>
<keyword evidence="3" id="KW-1185">Reference proteome</keyword>
<dbReference type="RefSeq" id="WP_349241581.1">
    <property type="nucleotide sequence ID" value="NZ_JAVTTO010000003.1"/>
</dbReference>
<evidence type="ECO:0000313" key="3">
    <source>
        <dbReference type="Proteomes" id="UP001257277"/>
    </source>
</evidence>
<evidence type="ECO:0000259" key="1">
    <source>
        <dbReference type="PROSITE" id="PS51186"/>
    </source>
</evidence>
<accession>A0ABU3LGA8</accession>
<dbReference type="PROSITE" id="PS51186">
    <property type="entry name" value="GNAT"/>
    <property type="match status" value="1"/>
</dbReference>
<dbReference type="InterPro" id="IPR000182">
    <property type="entry name" value="GNAT_dom"/>
</dbReference>
<sequence>MILETRRLLITELTADDASFIFNLMNDKEWKRFIGDRNIHTLQDAENYLMERLIPSYENWGFGFYKVADKSTDTPLGISGFVDRKELTHVDVGFAFLPEGRKKGYAFESTQALLFYASEELKLKTILAIANKDNENSHRLLKKLGFRFQKYVKLYDENDEISLFTNR</sequence>
<evidence type="ECO:0000313" key="2">
    <source>
        <dbReference type="EMBL" id="MDT7832321.1"/>
    </source>
</evidence>
<dbReference type="InterPro" id="IPR051531">
    <property type="entry name" value="N-acetyltransferase"/>
</dbReference>
<dbReference type="Proteomes" id="UP001257277">
    <property type="component" value="Unassembled WGS sequence"/>
</dbReference>
<feature type="domain" description="N-acetyltransferase" evidence="1">
    <location>
        <begin position="8"/>
        <end position="167"/>
    </location>
</feature>
<protein>
    <submittedName>
        <fullName evidence="2">GNAT family N-acetyltransferase</fullName>
    </submittedName>
</protein>
<dbReference type="SUPFAM" id="SSF55729">
    <property type="entry name" value="Acyl-CoA N-acyltransferases (Nat)"/>
    <property type="match status" value="1"/>
</dbReference>
<dbReference type="EMBL" id="JAVTTO010000003">
    <property type="protein sequence ID" value="MDT7832321.1"/>
    <property type="molecule type" value="Genomic_DNA"/>
</dbReference>
<dbReference type="PANTHER" id="PTHR43792:SF1">
    <property type="entry name" value="N-ACETYLTRANSFERASE DOMAIN-CONTAINING PROTEIN"/>
    <property type="match status" value="1"/>
</dbReference>
<dbReference type="InterPro" id="IPR016181">
    <property type="entry name" value="Acyl_CoA_acyltransferase"/>
</dbReference>
<reference evidence="2 3" key="1">
    <citation type="submission" date="2023-09" db="EMBL/GenBank/DDBJ databases">
        <title>Novel taxa isolated from Blanes Bay.</title>
        <authorList>
            <person name="Rey-Velasco X."/>
            <person name="Lucena T."/>
        </authorList>
    </citation>
    <scope>NUCLEOTIDE SEQUENCE [LARGE SCALE GENOMIC DNA]</scope>
    <source>
        <strain evidence="2 3">S356</strain>
    </source>
</reference>
<dbReference type="Pfam" id="PF13302">
    <property type="entry name" value="Acetyltransf_3"/>
    <property type="match status" value="1"/>
</dbReference>